<dbReference type="InterPro" id="IPR001789">
    <property type="entry name" value="Sig_transdc_resp-reg_receiver"/>
</dbReference>
<dbReference type="OrthoDB" id="1646880at2"/>
<protein>
    <submittedName>
        <fullName evidence="4">DNA-binding response regulator</fullName>
    </submittedName>
</protein>
<dbReference type="Gene3D" id="2.40.50.1020">
    <property type="entry name" value="LytTr DNA-binding domain"/>
    <property type="match status" value="1"/>
</dbReference>
<dbReference type="EMBL" id="PDUD01000021">
    <property type="protein sequence ID" value="PHN05425.1"/>
    <property type="molecule type" value="Genomic_DNA"/>
</dbReference>
<keyword evidence="4" id="KW-0238">DNA-binding</keyword>
<keyword evidence="5" id="KW-1185">Reference proteome</keyword>
<dbReference type="Pfam" id="PF04397">
    <property type="entry name" value="LytTR"/>
    <property type="match status" value="1"/>
</dbReference>
<reference evidence="4 5" key="1">
    <citation type="submission" date="2017-10" db="EMBL/GenBank/DDBJ databases">
        <title>The draft genome sequence of Lewinella nigricans NBRC 102662.</title>
        <authorList>
            <person name="Wang K."/>
        </authorList>
    </citation>
    <scope>NUCLEOTIDE SEQUENCE [LARGE SCALE GENOMIC DNA]</scope>
    <source>
        <strain evidence="4 5">NBRC 102662</strain>
    </source>
</reference>
<dbReference type="PANTHER" id="PTHR37299:SF1">
    <property type="entry name" value="STAGE 0 SPORULATION PROTEIN A HOMOLOG"/>
    <property type="match status" value="1"/>
</dbReference>
<dbReference type="PROSITE" id="PS50930">
    <property type="entry name" value="HTH_LYTTR"/>
    <property type="match status" value="1"/>
</dbReference>
<dbReference type="GO" id="GO:0003677">
    <property type="term" value="F:DNA binding"/>
    <property type="evidence" value="ECO:0007669"/>
    <property type="project" value="UniProtKB-KW"/>
</dbReference>
<comment type="caution">
    <text evidence="4">The sequence shown here is derived from an EMBL/GenBank/DDBJ whole genome shotgun (WGS) entry which is preliminary data.</text>
</comment>
<accession>A0A2D0NAB3</accession>
<dbReference type="SMART" id="SM00448">
    <property type="entry name" value="REC"/>
    <property type="match status" value="1"/>
</dbReference>
<feature type="domain" description="HTH LytTR-type" evidence="3">
    <location>
        <begin position="146"/>
        <end position="249"/>
    </location>
</feature>
<dbReference type="PANTHER" id="PTHR37299">
    <property type="entry name" value="TRANSCRIPTIONAL REGULATOR-RELATED"/>
    <property type="match status" value="1"/>
</dbReference>
<evidence type="ECO:0000259" key="2">
    <source>
        <dbReference type="PROSITE" id="PS50110"/>
    </source>
</evidence>
<gene>
    <name evidence="4" type="ORF">CRP01_15625</name>
</gene>
<evidence type="ECO:0000313" key="5">
    <source>
        <dbReference type="Proteomes" id="UP000223913"/>
    </source>
</evidence>
<dbReference type="RefSeq" id="WP_099151002.1">
    <property type="nucleotide sequence ID" value="NZ_PDUD01000021.1"/>
</dbReference>
<dbReference type="Pfam" id="PF00072">
    <property type="entry name" value="Response_reg"/>
    <property type="match status" value="1"/>
</dbReference>
<organism evidence="4 5">
    <name type="scientific">Flavilitoribacter nigricans (strain ATCC 23147 / DSM 23189 / NBRC 102662 / NCIMB 1420 / SS-2)</name>
    <name type="common">Lewinella nigricans</name>
    <dbReference type="NCBI Taxonomy" id="1122177"/>
    <lineage>
        <taxon>Bacteria</taxon>
        <taxon>Pseudomonadati</taxon>
        <taxon>Bacteroidota</taxon>
        <taxon>Saprospiria</taxon>
        <taxon>Saprospirales</taxon>
        <taxon>Lewinellaceae</taxon>
        <taxon>Flavilitoribacter</taxon>
    </lineage>
</organism>
<evidence type="ECO:0000256" key="1">
    <source>
        <dbReference type="PROSITE-ProRule" id="PRU00169"/>
    </source>
</evidence>
<dbReference type="InterPro" id="IPR046947">
    <property type="entry name" value="LytR-like"/>
</dbReference>
<sequence>MIKAVIIDDEQHSIDTLEWKLQHYCSDVSIEAAFTDAVEGVEFLQNNPVDLLFLDIEMPKLSGFDVLEEIGPSISFDIIFVTAYDSFGIRAIKFSALDYLLKPVQNKELVAAVNKHQHRDVRLSSMQMDQLFQNVRAERNGRPGKVGLISRDSIEYVDPEQIILCEASSNYTLIHLMGEPTRLISKTLKEFETMLQTFGFFRAHNSYVINLAHVKEYVRSDGGYLIMKNKVKVPVSKSKKEELLMLLSN</sequence>
<dbReference type="Gene3D" id="3.40.50.2300">
    <property type="match status" value="1"/>
</dbReference>
<evidence type="ECO:0000313" key="4">
    <source>
        <dbReference type="EMBL" id="PHN05425.1"/>
    </source>
</evidence>
<keyword evidence="1" id="KW-0597">Phosphoprotein</keyword>
<name>A0A2D0NAB3_FLAN2</name>
<dbReference type="SMART" id="SM00850">
    <property type="entry name" value="LytTR"/>
    <property type="match status" value="1"/>
</dbReference>
<dbReference type="SUPFAM" id="SSF52172">
    <property type="entry name" value="CheY-like"/>
    <property type="match status" value="1"/>
</dbReference>
<feature type="modified residue" description="4-aspartylphosphate" evidence="1">
    <location>
        <position position="55"/>
    </location>
</feature>
<feature type="domain" description="Response regulatory" evidence="2">
    <location>
        <begin position="3"/>
        <end position="117"/>
    </location>
</feature>
<dbReference type="GO" id="GO:0000156">
    <property type="term" value="F:phosphorelay response regulator activity"/>
    <property type="evidence" value="ECO:0007669"/>
    <property type="project" value="InterPro"/>
</dbReference>
<evidence type="ECO:0000259" key="3">
    <source>
        <dbReference type="PROSITE" id="PS50930"/>
    </source>
</evidence>
<dbReference type="PROSITE" id="PS50110">
    <property type="entry name" value="RESPONSE_REGULATORY"/>
    <property type="match status" value="1"/>
</dbReference>
<dbReference type="InterPro" id="IPR007492">
    <property type="entry name" value="LytTR_DNA-bd_dom"/>
</dbReference>
<dbReference type="InterPro" id="IPR011006">
    <property type="entry name" value="CheY-like_superfamily"/>
</dbReference>
<dbReference type="Proteomes" id="UP000223913">
    <property type="component" value="Unassembled WGS sequence"/>
</dbReference>
<proteinExistence type="predicted"/>
<dbReference type="AlphaFoldDB" id="A0A2D0NAB3"/>